<comment type="similarity">
    <text evidence="2">Belongs to the DoxX family.</text>
</comment>
<dbReference type="InterPro" id="IPR051907">
    <property type="entry name" value="DoxX-like_oxidoreductase"/>
</dbReference>
<evidence type="ECO:0000256" key="6">
    <source>
        <dbReference type="ARBA" id="ARBA00023136"/>
    </source>
</evidence>
<dbReference type="PANTHER" id="PTHR33452">
    <property type="entry name" value="OXIDOREDUCTASE CATD-RELATED"/>
    <property type="match status" value="1"/>
</dbReference>
<dbReference type="EMBL" id="JAAMOZ010000003">
    <property type="protein sequence ID" value="NIH58352.1"/>
    <property type="molecule type" value="Genomic_DNA"/>
</dbReference>
<organism evidence="8 9">
    <name type="scientific">Brooklawnia cerclae</name>
    <dbReference type="NCBI Taxonomy" id="349934"/>
    <lineage>
        <taxon>Bacteria</taxon>
        <taxon>Bacillati</taxon>
        <taxon>Actinomycetota</taxon>
        <taxon>Actinomycetes</taxon>
        <taxon>Propionibacteriales</taxon>
        <taxon>Propionibacteriaceae</taxon>
        <taxon>Brooklawnia</taxon>
    </lineage>
</organism>
<evidence type="ECO:0000256" key="2">
    <source>
        <dbReference type="ARBA" id="ARBA00006679"/>
    </source>
</evidence>
<keyword evidence="6 7" id="KW-0472">Membrane</keyword>
<dbReference type="Proteomes" id="UP000749311">
    <property type="component" value="Unassembled WGS sequence"/>
</dbReference>
<accession>A0ABX0SIW7</accession>
<name>A0ABX0SIW7_9ACTN</name>
<evidence type="ECO:0000313" key="8">
    <source>
        <dbReference type="EMBL" id="NIH58352.1"/>
    </source>
</evidence>
<gene>
    <name evidence="8" type="ORF">FB473_003047</name>
</gene>
<reference evidence="8 9" key="1">
    <citation type="submission" date="2020-02" db="EMBL/GenBank/DDBJ databases">
        <title>Sequencing the genomes of 1000 actinobacteria strains.</title>
        <authorList>
            <person name="Klenk H.-P."/>
        </authorList>
    </citation>
    <scope>NUCLEOTIDE SEQUENCE [LARGE SCALE GENOMIC DNA]</scope>
    <source>
        <strain evidence="8 9">DSM 19609</strain>
    </source>
</reference>
<dbReference type="InterPro" id="IPR032808">
    <property type="entry name" value="DoxX"/>
</dbReference>
<feature type="transmembrane region" description="Helical" evidence="7">
    <location>
        <begin position="119"/>
        <end position="140"/>
    </location>
</feature>
<evidence type="ECO:0000256" key="5">
    <source>
        <dbReference type="ARBA" id="ARBA00022989"/>
    </source>
</evidence>
<evidence type="ECO:0000256" key="3">
    <source>
        <dbReference type="ARBA" id="ARBA00022475"/>
    </source>
</evidence>
<sequence>MAYTASAVTAPNRAGTVVRSLLLFIARLAFAAILLAHAWWRWSVAGIDAQTAMLRDHQIPQAEVLAYATIVFEAMAGALLVLGLLTRFVSAVVVIEQALVIALIKLPSGVYLADGGFEYNAALATLGVVFLAVGAHHVGLDALFARGRRADRDDDELYQPALGSSQL</sequence>
<comment type="subcellular location">
    <subcellularLocation>
        <location evidence="1">Cell membrane</location>
        <topology evidence="1">Multi-pass membrane protein</topology>
    </subcellularLocation>
</comment>
<dbReference type="PANTHER" id="PTHR33452:SF1">
    <property type="entry name" value="INNER MEMBRANE PROTEIN YPHA-RELATED"/>
    <property type="match status" value="1"/>
</dbReference>
<feature type="transmembrane region" description="Helical" evidence="7">
    <location>
        <begin position="64"/>
        <end position="85"/>
    </location>
</feature>
<evidence type="ECO:0000256" key="4">
    <source>
        <dbReference type="ARBA" id="ARBA00022692"/>
    </source>
</evidence>
<keyword evidence="4 7" id="KW-0812">Transmembrane</keyword>
<evidence type="ECO:0000256" key="7">
    <source>
        <dbReference type="SAM" id="Phobius"/>
    </source>
</evidence>
<protein>
    <submittedName>
        <fullName evidence="8">Oxidoreductase</fullName>
    </submittedName>
</protein>
<dbReference type="Pfam" id="PF07681">
    <property type="entry name" value="DoxX"/>
    <property type="match status" value="1"/>
</dbReference>
<evidence type="ECO:0000313" key="9">
    <source>
        <dbReference type="Proteomes" id="UP000749311"/>
    </source>
</evidence>
<comment type="caution">
    <text evidence="8">The sequence shown here is derived from an EMBL/GenBank/DDBJ whole genome shotgun (WGS) entry which is preliminary data.</text>
</comment>
<keyword evidence="9" id="KW-1185">Reference proteome</keyword>
<feature type="transmembrane region" description="Helical" evidence="7">
    <location>
        <begin position="92"/>
        <end position="113"/>
    </location>
</feature>
<feature type="transmembrane region" description="Helical" evidence="7">
    <location>
        <begin position="21"/>
        <end position="40"/>
    </location>
</feature>
<evidence type="ECO:0000256" key="1">
    <source>
        <dbReference type="ARBA" id="ARBA00004651"/>
    </source>
</evidence>
<keyword evidence="3" id="KW-1003">Cell membrane</keyword>
<dbReference type="RefSeq" id="WP_167170577.1">
    <property type="nucleotide sequence ID" value="NZ_BAAAOO010000004.1"/>
</dbReference>
<keyword evidence="5 7" id="KW-1133">Transmembrane helix</keyword>
<proteinExistence type="inferred from homology"/>